<dbReference type="SUPFAM" id="SSF143422">
    <property type="entry name" value="Transposase IS200-like"/>
    <property type="match status" value="1"/>
</dbReference>
<accession>A0A5B8WBD9</accession>
<dbReference type="RefSeq" id="WP_147060475.1">
    <property type="nucleotide sequence ID" value="NZ_CP042437.1"/>
</dbReference>
<dbReference type="OrthoDB" id="9797997at2"/>
<dbReference type="Pfam" id="PF01797">
    <property type="entry name" value="Y1_Tnp"/>
    <property type="match status" value="1"/>
</dbReference>
<organism evidence="2 3">
    <name type="scientific">Mucilaginibacter ginsenosidivorax</name>
    <dbReference type="NCBI Taxonomy" id="862126"/>
    <lineage>
        <taxon>Bacteria</taxon>
        <taxon>Pseudomonadati</taxon>
        <taxon>Bacteroidota</taxon>
        <taxon>Sphingobacteriia</taxon>
        <taxon>Sphingobacteriales</taxon>
        <taxon>Sphingobacteriaceae</taxon>
        <taxon>Mucilaginibacter</taxon>
    </lineage>
</organism>
<dbReference type="Gene3D" id="3.30.70.1290">
    <property type="entry name" value="Transposase IS200-like"/>
    <property type="match status" value="1"/>
</dbReference>
<name>A0A5B8WBD9_9SPHI</name>
<evidence type="ECO:0000313" key="3">
    <source>
        <dbReference type="Proteomes" id="UP000321362"/>
    </source>
</evidence>
<dbReference type="PANTHER" id="PTHR33360:SF2">
    <property type="entry name" value="TRANSPOSASE FOR INSERTION SEQUENCE ELEMENT IS200"/>
    <property type="match status" value="1"/>
</dbReference>
<dbReference type="SMART" id="SM01321">
    <property type="entry name" value="Y1_Tnp"/>
    <property type="match status" value="1"/>
</dbReference>
<dbReference type="InterPro" id="IPR002686">
    <property type="entry name" value="Transposase_17"/>
</dbReference>
<dbReference type="GO" id="GO:0006313">
    <property type="term" value="P:DNA transposition"/>
    <property type="evidence" value="ECO:0007669"/>
    <property type="project" value="InterPro"/>
</dbReference>
<dbReference type="Proteomes" id="UP000321362">
    <property type="component" value="Chromosome"/>
</dbReference>
<dbReference type="EMBL" id="CP042437">
    <property type="protein sequence ID" value="QEC80176.1"/>
    <property type="molecule type" value="Genomic_DNA"/>
</dbReference>
<dbReference type="InterPro" id="IPR036515">
    <property type="entry name" value="Transposase_17_sf"/>
</dbReference>
<keyword evidence="3" id="KW-1185">Reference proteome</keyword>
<dbReference type="NCBIfam" id="NF033573">
    <property type="entry name" value="transpos_IS200"/>
    <property type="match status" value="1"/>
</dbReference>
<dbReference type="PANTHER" id="PTHR33360">
    <property type="entry name" value="TRANSPOSASE FOR INSERTION SEQUENCE ELEMENT IS200"/>
    <property type="match status" value="1"/>
</dbReference>
<evidence type="ECO:0000313" key="2">
    <source>
        <dbReference type="EMBL" id="QEC80176.1"/>
    </source>
</evidence>
<evidence type="ECO:0000259" key="1">
    <source>
        <dbReference type="SMART" id="SM01321"/>
    </source>
</evidence>
<proteinExistence type="predicted"/>
<protein>
    <submittedName>
        <fullName evidence="2">IS200/IS605 family transposase</fullName>
    </submittedName>
</protein>
<feature type="domain" description="Transposase IS200-like" evidence="1">
    <location>
        <begin position="5"/>
        <end position="119"/>
    </location>
</feature>
<reference evidence="2 3" key="1">
    <citation type="journal article" date="2013" name="J. Microbiol.">
        <title>Mucilaginibacter ginsenosidivorax sp. nov., with ginsenoside converting activity isolated from sediment.</title>
        <authorList>
            <person name="Kim J.K."/>
            <person name="Choi T.E."/>
            <person name="Liu Q.M."/>
            <person name="Park H.Y."/>
            <person name="Yi T.H."/>
            <person name="Yoon M.H."/>
            <person name="Kim S.C."/>
            <person name="Im W.T."/>
        </authorList>
    </citation>
    <scope>NUCLEOTIDE SEQUENCE [LARGE SCALE GENOMIC DNA]</scope>
    <source>
        <strain evidence="2 3">KHI28</strain>
    </source>
</reference>
<gene>
    <name evidence="2" type="primary">tnpA</name>
    <name evidence="2" type="ORF">FSB76_31025</name>
</gene>
<sequence>MANTYTQIHIQCVIAVKFRQSLIKSTWKEELHKYITGIIKNNGHKMISINSMPDHLHLFFGFRPTQSLSDLMKMVKGSSSEWINEEKFNNSPFKWQEGYGAFSYSRSQIKKVALYIENQEEHHRHKNFLEEYKQFLDHFEVDYDEKYIFKPLE</sequence>
<dbReference type="GO" id="GO:0003677">
    <property type="term" value="F:DNA binding"/>
    <property type="evidence" value="ECO:0007669"/>
    <property type="project" value="InterPro"/>
</dbReference>
<dbReference type="AlphaFoldDB" id="A0A5B8WBD9"/>
<dbReference type="KEGG" id="mgk:FSB76_31025"/>
<dbReference type="GO" id="GO:0004803">
    <property type="term" value="F:transposase activity"/>
    <property type="evidence" value="ECO:0007669"/>
    <property type="project" value="InterPro"/>
</dbReference>